<keyword evidence="2" id="KW-0472">Membrane</keyword>
<keyword evidence="5" id="KW-1185">Reference proteome</keyword>
<dbReference type="EMBL" id="FOET01000001">
    <property type="protein sequence ID" value="SEP56158.1"/>
    <property type="molecule type" value="Genomic_DNA"/>
</dbReference>
<evidence type="ECO:0000313" key="5">
    <source>
        <dbReference type="Proteomes" id="UP000199055"/>
    </source>
</evidence>
<feature type="region of interest" description="Disordered" evidence="1">
    <location>
        <begin position="164"/>
        <end position="211"/>
    </location>
</feature>
<keyword evidence="2" id="KW-0812">Transmembrane</keyword>
<feature type="compositionally biased region" description="Low complexity" evidence="1">
    <location>
        <begin position="181"/>
        <end position="191"/>
    </location>
</feature>
<proteinExistence type="predicted"/>
<dbReference type="STRING" id="403935.SAMN05216481_10190"/>
<organism evidence="4 5">
    <name type="scientific">Streptomyces radiopugnans</name>
    <dbReference type="NCBI Taxonomy" id="403935"/>
    <lineage>
        <taxon>Bacteria</taxon>
        <taxon>Bacillati</taxon>
        <taxon>Actinomycetota</taxon>
        <taxon>Actinomycetes</taxon>
        <taxon>Kitasatosporales</taxon>
        <taxon>Streptomycetaceae</taxon>
        <taxon>Streptomyces</taxon>
    </lineage>
</organism>
<protein>
    <recommendedName>
        <fullName evidence="6">MYXO-CTERM domain-containing protein</fullName>
    </recommendedName>
</protein>
<feature type="chain" id="PRO_5039012045" description="MYXO-CTERM domain-containing protein" evidence="3">
    <location>
        <begin position="32"/>
        <end position="246"/>
    </location>
</feature>
<evidence type="ECO:0000256" key="1">
    <source>
        <dbReference type="SAM" id="MobiDB-lite"/>
    </source>
</evidence>
<feature type="transmembrane region" description="Helical" evidence="2">
    <location>
        <begin position="212"/>
        <end position="231"/>
    </location>
</feature>
<evidence type="ECO:0008006" key="6">
    <source>
        <dbReference type="Google" id="ProtNLM"/>
    </source>
</evidence>
<evidence type="ECO:0000256" key="2">
    <source>
        <dbReference type="SAM" id="Phobius"/>
    </source>
</evidence>
<feature type="compositionally biased region" description="Pro residues" evidence="1">
    <location>
        <begin position="61"/>
        <end position="72"/>
    </location>
</feature>
<name>A0A1H8YXR1_9ACTN</name>
<feature type="region of interest" description="Disordered" evidence="1">
    <location>
        <begin position="44"/>
        <end position="88"/>
    </location>
</feature>
<feature type="signal peptide" evidence="3">
    <location>
        <begin position="1"/>
        <end position="31"/>
    </location>
</feature>
<evidence type="ECO:0000256" key="3">
    <source>
        <dbReference type="SAM" id="SignalP"/>
    </source>
</evidence>
<reference evidence="4 5" key="1">
    <citation type="submission" date="2016-10" db="EMBL/GenBank/DDBJ databases">
        <authorList>
            <person name="de Groot N.N."/>
        </authorList>
    </citation>
    <scope>NUCLEOTIDE SEQUENCE [LARGE SCALE GENOMIC DNA]</scope>
    <source>
        <strain evidence="4 5">CGMCC 4.3519</strain>
    </source>
</reference>
<gene>
    <name evidence="4" type="ORF">SAMN05216481_10190</name>
</gene>
<dbReference type="RefSeq" id="WP_093654179.1">
    <property type="nucleotide sequence ID" value="NZ_FOET01000001.1"/>
</dbReference>
<feature type="compositionally biased region" description="Low complexity" evidence="1">
    <location>
        <begin position="44"/>
        <end position="60"/>
    </location>
</feature>
<accession>A0A1H8YXR1</accession>
<sequence>MGIFRTVRPAPSVLAAALAVCAAAAPPAGLAALTALAVPAAAAESPGAESSLPPSAESSLPPSPATSRPPGPGTAESGSPQVSVRVTPAKVRPGTEIELWAVSCEGTVATARSEAFVADALLAPGADRGGLRGEAVIRSDAEPRDYRITVECMGVKVAGRVTVHDPGTGTASGGPSHHATDPAVSPVAPVPAGGGGTAKAAGDEGGEAGPSALHTALGAGLAGTATLVVLWRAAALRRRSRSESDR</sequence>
<dbReference type="Proteomes" id="UP000199055">
    <property type="component" value="Unassembled WGS sequence"/>
</dbReference>
<dbReference type="AlphaFoldDB" id="A0A1H8YXR1"/>
<keyword evidence="3" id="KW-0732">Signal</keyword>
<keyword evidence="2" id="KW-1133">Transmembrane helix</keyword>
<evidence type="ECO:0000313" key="4">
    <source>
        <dbReference type="EMBL" id="SEP56158.1"/>
    </source>
</evidence>